<proteinExistence type="predicted"/>
<keyword evidence="2" id="KW-1185">Reference proteome</keyword>
<dbReference type="KEGG" id="kphy:AOZ06_10685"/>
<sequence length="63" mass="6453">MSTMTLDAALVVDHPAGQIVLPGECQATSRVSALAGYRSGSRRADITIVSAVRIDQLVAAGAN</sequence>
<organism evidence="1 2">
    <name type="scientific">Kibdelosporangium phytohabitans</name>
    <dbReference type="NCBI Taxonomy" id="860235"/>
    <lineage>
        <taxon>Bacteria</taxon>
        <taxon>Bacillati</taxon>
        <taxon>Actinomycetota</taxon>
        <taxon>Actinomycetes</taxon>
        <taxon>Pseudonocardiales</taxon>
        <taxon>Pseudonocardiaceae</taxon>
        <taxon>Kibdelosporangium</taxon>
    </lineage>
</organism>
<accession>A0A0N9HZL1</accession>
<gene>
    <name evidence="1" type="ORF">AOZ06_10685</name>
</gene>
<reference evidence="1 2" key="1">
    <citation type="submission" date="2015-07" db="EMBL/GenBank/DDBJ databases">
        <title>Genome sequencing of Kibdelosporangium phytohabitans.</title>
        <authorList>
            <person name="Qin S."/>
            <person name="Xing K."/>
        </authorList>
    </citation>
    <scope>NUCLEOTIDE SEQUENCE [LARGE SCALE GENOMIC DNA]</scope>
    <source>
        <strain evidence="1 2">KLBMP1111</strain>
    </source>
</reference>
<dbReference type="Proteomes" id="UP000063699">
    <property type="component" value="Chromosome"/>
</dbReference>
<evidence type="ECO:0000313" key="2">
    <source>
        <dbReference type="Proteomes" id="UP000063699"/>
    </source>
</evidence>
<evidence type="ECO:0000313" key="1">
    <source>
        <dbReference type="EMBL" id="ALG07328.1"/>
    </source>
</evidence>
<dbReference type="AlphaFoldDB" id="A0A0N9HZL1"/>
<dbReference type="EMBL" id="CP012752">
    <property type="protein sequence ID" value="ALG07328.1"/>
    <property type="molecule type" value="Genomic_DNA"/>
</dbReference>
<name>A0A0N9HZL1_9PSEU</name>
<protein>
    <submittedName>
        <fullName evidence="1">Uncharacterized protein</fullName>
    </submittedName>
</protein>
<dbReference type="STRING" id="860235.AOZ06_10685"/>